<dbReference type="Proteomes" id="UP001492380">
    <property type="component" value="Unassembled WGS sequence"/>
</dbReference>
<comment type="caution">
    <text evidence="2">The sequence shown here is derived from an EMBL/GenBank/DDBJ whole genome shotgun (WGS) entry which is preliminary data.</text>
</comment>
<protein>
    <submittedName>
        <fullName evidence="2">Uncharacterized protein</fullName>
    </submittedName>
</protein>
<gene>
    <name evidence="2" type="ORF">HDK90DRAFT_483596</name>
</gene>
<evidence type="ECO:0000313" key="3">
    <source>
        <dbReference type="Proteomes" id="UP001492380"/>
    </source>
</evidence>
<name>A0ABR1YUE2_9PEZI</name>
<evidence type="ECO:0000313" key="2">
    <source>
        <dbReference type="EMBL" id="KAK8238585.1"/>
    </source>
</evidence>
<feature type="compositionally biased region" description="Basic and acidic residues" evidence="1">
    <location>
        <begin position="64"/>
        <end position="74"/>
    </location>
</feature>
<accession>A0ABR1YUE2</accession>
<feature type="compositionally biased region" description="Low complexity" evidence="1">
    <location>
        <begin position="8"/>
        <end position="18"/>
    </location>
</feature>
<feature type="compositionally biased region" description="Low complexity" evidence="1">
    <location>
        <begin position="35"/>
        <end position="45"/>
    </location>
</feature>
<sequence length="552" mass="63973">MDTDDSSDSLSDFSDKSSTQIAENPPREDPSLITDESSSQSSSADNDNDDESSSDSSINSSFTEKYERRRQELKSRRHPRCLYENISSRDLRTQIKCLLPGLTLRLRSLLSDAMFKVSAVHEMRKSSPLRHRQRVSQERWEELLITEYRRLTRAALQAMEADVAYFREILQEMAGIKNSDEMEDLVETGIFQKEEKRISKEIGDTRANILVHHLRGGGLMGKFLDAFRDSRRITEEDWGYADRLIALYRTPDSKGLSSHQSYVLEAMIRVDKKEQLRQLLHRSRVSRKRAKDVCRYKHLVPRCLSKYLTYIFGANETTAGIDDPANMIPGLYLRSTKALVPVLDHDTGFTLEDSKHIEKRPLPPGSEQWLCVDFFHRLQFDAGERWPLSVYKFSTERGALKPPNQAFAYFRALLASFVSMRLEGSTSWAEYVAEQEWLADSRWRRSTAPCMRKSTMVKLASMIGHVDPNEFSRFWESSVGQAEIADDDEDDDDEKDRLIANIVEELYFASPSVWIEQEELERLRLYETDIIAVMQRRRDPQHVCWGPDSEYW</sequence>
<keyword evidence="3" id="KW-1185">Reference proteome</keyword>
<organism evidence="2 3">
    <name type="scientific">Phyllosticta capitalensis</name>
    <dbReference type="NCBI Taxonomy" id="121624"/>
    <lineage>
        <taxon>Eukaryota</taxon>
        <taxon>Fungi</taxon>
        <taxon>Dikarya</taxon>
        <taxon>Ascomycota</taxon>
        <taxon>Pezizomycotina</taxon>
        <taxon>Dothideomycetes</taxon>
        <taxon>Dothideomycetes incertae sedis</taxon>
        <taxon>Botryosphaeriales</taxon>
        <taxon>Phyllostictaceae</taxon>
        <taxon>Phyllosticta</taxon>
    </lineage>
</organism>
<proteinExistence type="predicted"/>
<evidence type="ECO:0000256" key="1">
    <source>
        <dbReference type="SAM" id="MobiDB-lite"/>
    </source>
</evidence>
<dbReference type="EMBL" id="JBBWRZ010000004">
    <property type="protein sequence ID" value="KAK8238585.1"/>
    <property type="molecule type" value="Genomic_DNA"/>
</dbReference>
<feature type="region of interest" description="Disordered" evidence="1">
    <location>
        <begin position="1"/>
        <end position="74"/>
    </location>
</feature>
<reference evidence="2 3" key="1">
    <citation type="submission" date="2024-04" db="EMBL/GenBank/DDBJ databases">
        <title>Phyllosticta paracitricarpa is synonymous to the EU quarantine fungus P. citricarpa based on phylogenomic analyses.</title>
        <authorList>
            <consortium name="Lawrence Berkeley National Laboratory"/>
            <person name="Van Ingen-Buijs V.A."/>
            <person name="Van Westerhoven A.C."/>
            <person name="Haridas S."/>
            <person name="Skiadas P."/>
            <person name="Martin F."/>
            <person name="Groenewald J.Z."/>
            <person name="Crous P.W."/>
            <person name="Seidl M.F."/>
        </authorList>
    </citation>
    <scope>NUCLEOTIDE SEQUENCE [LARGE SCALE GENOMIC DNA]</scope>
    <source>
        <strain evidence="2 3">CBS 123374</strain>
    </source>
</reference>